<keyword evidence="2" id="KW-0472">Membrane</keyword>
<comment type="caution">
    <text evidence="3">The sequence shown here is derived from an EMBL/GenBank/DDBJ whole genome shotgun (WGS) entry which is preliminary data.</text>
</comment>
<keyword evidence="2" id="KW-1133">Transmembrane helix</keyword>
<feature type="region of interest" description="Disordered" evidence="1">
    <location>
        <begin position="78"/>
        <end position="100"/>
    </location>
</feature>
<keyword evidence="2" id="KW-0812">Transmembrane</keyword>
<feature type="compositionally biased region" description="Low complexity" evidence="1">
    <location>
        <begin position="80"/>
        <end position="97"/>
    </location>
</feature>
<keyword evidence="4" id="KW-1185">Reference proteome</keyword>
<evidence type="ECO:0000313" key="3">
    <source>
        <dbReference type="EMBL" id="KAF8684853.1"/>
    </source>
</evidence>
<protein>
    <submittedName>
        <fullName evidence="3">Uncharacterized protein</fullName>
    </submittedName>
</protein>
<dbReference type="Proteomes" id="UP000636709">
    <property type="component" value="Unassembled WGS sequence"/>
</dbReference>
<sequence>MAAMLSPQLTAPLPFVPTLRPRPRRLPPPDAFAASGSPHRTAGVALRGCRRCNPVARRFHGFENTISLWTEHNKQALFASDQDSPSTDTKQSSSSSPGGPPILTILAGVIVFLLVLWVAGSILTWIVGLAFGTAK</sequence>
<dbReference type="AlphaFoldDB" id="A0A835B2C2"/>
<accession>A0A835B2C2</accession>
<dbReference type="EMBL" id="JACEFO010002093">
    <property type="protein sequence ID" value="KAF8684853.1"/>
    <property type="molecule type" value="Genomic_DNA"/>
</dbReference>
<organism evidence="3 4">
    <name type="scientific">Digitaria exilis</name>
    <dbReference type="NCBI Taxonomy" id="1010633"/>
    <lineage>
        <taxon>Eukaryota</taxon>
        <taxon>Viridiplantae</taxon>
        <taxon>Streptophyta</taxon>
        <taxon>Embryophyta</taxon>
        <taxon>Tracheophyta</taxon>
        <taxon>Spermatophyta</taxon>
        <taxon>Magnoliopsida</taxon>
        <taxon>Liliopsida</taxon>
        <taxon>Poales</taxon>
        <taxon>Poaceae</taxon>
        <taxon>PACMAD clade</taxon>
        <taxon>Panicoideae</taxon>
        <taxon>Panicodae</taxon>
        <taxon>Paniceae</taxon>
        <taxon>Anthephorinae</taxon>
        <taxon>Digitaria</taxon>
    </lineage>
</organism>
<dbReference type="OrthoDB" id="783284at2759"/>
<evidence type="ECO:0000313" key="4">
    <source>
        <dbReference type="Proteomes" id="UP000636709"/>
    </source>
</evidence>
<feature type="transmembrane region" description="Helical" evidence="2">
    <location>
        <begin position="102"/>
        <end position="131"/>
    </location>
</feature>
<proteinExistence type="predicted"/>
<name>A0A835B2C2_9POAL</name>
<feature type="region of interest" description="Disordered" evidence="1">
    <location>
        <begin position="12"/>
        <end position="39"/>
    </location>
</feature>
<gene>
    <name evidence="3" type="ORF">HU200_044133</name>
</gene>
<evidence type="ECO:0000256" key="1">
    <source>
        <dbReference type="SAM" id="MobiDB-lite"/>
    </source>
</evidence>
<evidence type="ECO:0000256" key="2">
    <source>
        <dbReference type="SAM" id="Phobius"/>
    </source>
</evidence>
<reference evidence="3" key="1">
    <citation type="submission" date="2020-07" db="EMBL/GenBank/DDBJ databases">
        <title>Genome sequence and genetic diversity analysis of an under-domesticated orphan crop, white fonio (Digitaria exilis).</title>
        <authorList>
            <person name="Bennetzen J.L."/>
            <person name="Chen S."/>
            <person name="Ma X."/>
            <person name="Wang X."/>
            <person name="Yssel A.E.J."/>
            <person name="Chaluvadi S.R."/>
            <person name="Johnson M."/>
            <person name="Gangashetty P."/>
            <person name="Hamidou F."/>
            <person name="Sanogo M.D."/>
            <person name="Zwaenepoel A."/>
            <person name="Wallace J."/>
            <person name="Van De Peer Y."/>
            <person name="Van Deynze A."/>
        </authorList>
    </citation>
    <scope>NUCLEOTIDE SEQUENCE</scope>
    <source>
        <tissue evidence="3">Leaves</tissue>
    </source>
</reference>